<organism evidence="2 3">
    <name type="scientific">Parnassius apollo</name>
    <name type="common">Apollo butterfly</name>
    <name type="synonym">Papilio apollo</name>
    <dbReference type="NCBI Taxonomy" id="110799"/>
    <lineage>
        <taxon>Eukaryota</taxon>
        <taxon>Metazoa</taxon>
        <taxon>Ecdysozoa</taxon>
        <taxon>Arthropoda</taxon>
        <taxon>Hexapoda</taxon>
        <taxon>Insecta</taxon>
        <taxon>Pterygota</taxon>
        <taxon>Neoptera</taxon>
        <taxon>Endopterygota</taxon>
        <taxon>Lepidoptera</taxon>
        <taxon>Glossata</taxon>
        <taxon>Ditrysia</taxon>
        <taxon>Papilionoidea</taxon>
        <taxon>Papilionidae</taxon>
        <taxon>Parnassiinae</taxon>
        <taxon>Parnassini</taxon>
        <taxon>Parnassius</taxon>
        <taxon>Parnassius</taxon>
    </lineage>
</organism>
<comment type="caution">
    <text evidence="2">The sequence shown here is derived from an EMBL/GenBank/DDBJ whole genome shotgun (WGS) entry which is preliminary data.</text>
</comment>
<feature type="compositionally biased region" description="Low complexity" evidence="1">
    <location>
        <begin position="96"/>
        <end position="105"/>
    </location>
</feature>
<dbReference type="AlphaFoldDB" id="A0A8S3WV34"/>
<evidence type="ECO:0000256" key="1">
    <source>
        <dbReference type="SAM" id="MobiDB-lite"/>
    </source>
</evidence>
<dbReference type="Proteomes" id="UP000691718">
    <property type="component" value="Unassembled WGS sequence"/>
</dbReference>
<proteinExistence type="predicted"/>
<protein>
    <submittedName>
        <fullName evidence="2">(apollo) hypothetical protein</fullName>
    </submittedName>
</protein>
<keyword evidence="3" id="KW-1185">Reference proteome</keyword>
<dbReference type="OrthoDB" id="7323349at2759"/>
<evidence type="ECO:0000313" key="3">
    <source>
        <dbReference type="Proteomes" id="UP000691718"/>
    </source>
</evidence>
<name>A0A8S3WV34_PARAO</name>
<gene>
    <name evidence="2" type="ORF">PAPOLLO_LOCUS9537</name>
</gene>
<evidence type="ECO:0000313" key="2">
    <source>
        <dbReference type="EMBL" id="CAG4978036.1"/>
    </source>
</evidence>
<feature type="compositionally biased region" description="Basic residues" evidence="1">
    <location>
        <begin position="84"/>
        <end position="93"/>
    </location>
</feature>
<dbReference type="EMBL" id="CAJQZP010000693">
    <property type="protein sequence ID" value="CAG4978036.1"/>
    <property type="molecule type" value="Genomic_DNA"/>
</dbReference>
<sequence length="105" mass="11300">MGDYCLFARSCGQKKRVPSGRHIDIQEEQEPAEVNVGAVATGSGSNLFGVSGRLASWVRELSSLRSRASDDAAAEPLQPPHHPLPPHHPHHPPRPNGLLHDTTGC</sequence>
<accession>A0A8S3WV34</accession>
<feature type="region of interest" description="Disordered" evidence="1">
    <location>
        <begin position="64"/>
        <end position="105"/>
    </location>
</feature>
<reference evidence="2" key="1">
    <citation type="submission" date="2021-04" db="EMBL/GenBank/DDBJ databases">
        <authorList>
            <person name="Tunstrom K."/>
        </authorList>
    </citation>
    <scope>NUCLEOTIDE SEQUENCE</scope>
</reference>